<accession>A0ABV6W3K8</accession>
<keyword evidence="3" id="KW-1185">Reference proteome</keyword>
<evidence type="ECO:0000313" key="2">
    <source>
        <dbReference type="EMBL" id="MFC1420572.1"/>
    </source>
</evidence>
<organism evidence="2 3">
    <name type="scientific">Streptacidiphilus cavernicola</name>
    <dbReference type="NCBI Taxonomy" id="3342716"/>
    <lineage>
        <taxon>Bacteria</taxon>
        <taxon>Bacillati</taxon>
        <taxon>Actinomycetota</taxon>
        <taxon>Actinomycetes</taxon>
        <taxon>Kitasatosporales</taxon>
        <taxon>Streptomycetaceae</taxon>
        <taxon>Streptacidiphilus</taxon>
    </lineage>
</organism>
<protein>
    <submittedName>
        <fullName evidence="2">Secreted glycosyl hydrolase</fullName>
    </submittedName>
</protein>
<feature type="domain" description="Alpha-1,3-glucanase catalytic" evidence="1">
    <location>
        <begin position="2"/>
        <end position="184"/>
    </location>
</feature>
<sequence length="199" mass="21270">SGNTFQNLTAVTPWRAAGVAVYGGENNTLQNLYVADTLTYAGITISSLNFGYPFQGFGTQPTTIQNASLVRDGGHFWGGQVFPAIWVYSATQPFQGIRVNNVDITDPTYSGIMFQTDYVGNTAQNPITDTVFTNVSITGAQQSGDAYNAKSGYGIWANPLPESGQGPAVGSATFNHLTESNNYINIQNTTSTFTITVNP</sequence>
<feature type="non-terminal residue" evidence="2">
    <location>
        <position position="1"/>
    </location>
</feature>
<dbReference type="InterPro" id="IPR055149">
    <property type="entry name" value="Agl_cat_D2"/>
</dbReference>
<dbReference type="InterPro" id="IPR011050">
    <property type="entry name" value="Pectin_lyase_fold/virulence"/>
</dbReference>
<dbReference type="Proteomes" id="UP001592531">
    <property type="component" value="Unassembled WGS sequence"/>
</dbReference>
<dbReference type="SUPFAM" id="SSF51126">
    <property type="entry name" value="Pectin lyase-like"/>
    <property type="match status" value="1"/>
</dbReference>
<dbReference type="GO" id="GO:0016787">
    <property type="term" value="F:hydrolase activity"/>
    <property type="evidence" value="ECO:0007669"/>
    <property type="project" value="UniProtKB-KW"/>
</dbReference>
<keyword evidence="2" id="KW-0378">Hydrolase</keyword>
<comment type="caution">
    <text evidence="2">The sequence shown here is derived from an EMBL/GenBank/DDBJ whole genome shotgun (WGS) entry which is preliminary data.</text>
</comment>
<proteinExistence type="predicted"/>
<dbReference type="Pfam" id="PF22816">
    <property type="entry name" value="CatAgl_D2"/>
    <property type="match status" value="1"/>
</dbReference>
<gene>
    <name evidence="2" type="ORF">ACEZDE_28605</name>
</gene>
<evidence type="ECO:0000313" key="3">
    <source>
        <dbReference type="Proteomes" id="UP001592531"/>
    </source>
</evidence>
<dbReference type="EMBL" id="JBHFAB010000027">
    <property type="protein sequence ID" value="MFC1420572.1"/>
    <property type="molecule type" value="Genomic_DNA"/>
</dbReference>
<reference evidence="2 3" key="1">
    <citation type="submission" date="2024-09" db="EMBL/GenBank/DDBJ databases">
        <authorList>
            <person name="Lee S.D."/>
        </authorList>
    </citation>
    <scope>NUCLEOTIDE SEQUENCE [LARGE SCALE GENOMIC DNA]</scope>
    <source>
        <strain evidence="2 3">N8-3</strain>
    </source>
</reference>
<evidence type="ECO:0000259" key="1">
    <source>
        <dbReference type="Pfam" id="PF22816"/>
    </source>
</evidence>
<name>A0ABV6W3K8_9ACTN</name>